<evidence type="ECO:0000256" key="1">
    <source>
        <dbReference type="ARBA" id="ARBA00005466"/>
    </source>
</evidence>
<proteinExistence type="inferred from homology"/>
<reference evidence="7" key="1">
    <citation type="submission" date="2023-03" db="EMBL/GenBank/DDBJ databases">
        <title>Massive genome expansion in bonnet fungi (Mycena s.s.) driven by repeated elements and novel gene families across ecological guilds.</title>
        <authorList>
            <consortium name="Lawrence Berkeley National Laboratory"/>
            <person name="Harder C.B."/>
            <person name="Miyauchi S."/>
            <person name="Viragh M."/>
            <person name="Kuo A."/>
            <person name="Thoen E."/>
            <person name="Andreopoulos B."/>
            <person name="Lu D."/>
            <person name="Skrede I."/>
            <person name="Drula E."/>
            <person name="Henrissat B."/>
            <person name="Morin E."/>
            <person name="Kohler A."/>
            <person name="Barry K."/>
            <person name="LaButti K."/>
            <person name="Morin E."/>
            <person name="Salamov A."/>
            <person name="Lipzen A."/>
            <person name="Mereny Z."/>
            <person name="Hegedus B."/>
            <person name="Baldrian P."/>
            <person name="Stursova M."/>
            <person name="Weitz H."/>
            <person name="Taylor A."/>
            <person name="Grigoriev I.V."/>
            <person name="Nagy L.G."/>
            <person name="Martin F."/>
            <person name="Kauserud H."/>
        </authorList>
    </citation>
    <scope>NUCLEOTIDE SEQUENCE</scope>
    <source>
        <strain evidence="7">CBHHK067</strain>
    </source>
</reference>
<dbReference type="PANTHER" id="PTHR42973">
    <property type="entry name" value="BINDING OXIDOREDUCTASE, PUTATIVE (AFU_ORTHOLOGUE AFUA_1G17690)-RELATED"/>
    <property type="match status" value="1"/>
</dbReference>
<dbReference type="InterPro" id="IPR016169">
    <property type="entry name" value="FAD-bd_PCMH_sub2"/>
</dbReference>
<dbReference type="SUPFAM" id="SSF56176">
    <property type="entry name" value="FAD-binding/transporter-associated domain-like"/>
    <property type="match status" value="1"/>
</dbReference>
<evidence type="ECO:0000256" key="4">
    <source>
        <dbReference type="ARBA" id="ARBA00023002"/>
    </source>
</evidence>
<dbReference type="Gene3D" id="3.30.465.10">
    <property type="match status" value="1"/>
</dbReference>
<dbReference type="InterPro" id="IPR036318">
    <property type="entry name" value="FAD-bd_PCMH-like_sf"/>
</dbReference>
<evidence type="ECO:0000256" key="3">
    <source>
        <dbReference type="ARBA" id="ARBA00022827"/>
    </source>
</evidence>
<dbReference type="InterPro" id="IPR006094">
    <property type="entry name" value="Oxid_FAD_bind_N"/>
</dbReference>
<keyword evidence="3" id="KW-0274">FAD</keyword>
<evidence type="ECO:0000259" key="6">
    <source>
        <dbReference type="PROSITE" id="PS51387"/>
    </source>
</evidence>
<comment type="similarity">
    <text evidence="1">Belongs to the oxygen-dependent FAD-linked oxidoreductase family.</text>
</comment>
<evidence type="ECO:0000313" key="8">
    <source>
        <dbReference type="Proteomes" id="UP001221757"/>
    </source>
</evidence>
<keyword evidence="2" id="KW-0285">Flavoprotein</keyword>
<evidence type="ECO:0000256" key="2">
    <source>
        <dbReference type="ARBA" id="ARBA00022630"/>
    </source>
</evidence>
<dbReference type="GO" id="GO:0016491">
    <property type="term" value="F:oxidoreductase activity"/>
    <property type="evidence" value="ECO:0007669"/>
    <property type="project" value="UniProtKB-KW"/>
</dbReference>
<dbReference type="PANTHER" id="PTHR42973:SF13">
    <property type="entry name" value="FAD-BINDING PCMH-TYPE DOMAIN-CONTAINING PROTEIN"/>
    <property type="match status" value="1"/>
</dbReference>
<evidence type="ECO:0000313" key="7">
    <source>
        <dbReference type="EMBL" id="KAJ7603491.1"/>
    </source>
</evidence>
<dbReference type="Proteomes" id="UP001221757">
    <property type="component" value="Unassembled WGS sequence"/>
</dbReference>
<gene>
    <name evidence="7" type="ORF">B0H17DRAFT_1026554</name>
</gene>
<dbReference type="AlphaFoldDB" id="A0AAD7F7S1"/>
<dbReference type="Pfam" id="PF01565">
    <property type="entry name" value="FAD_binding_4"/>
    <property type="match status" value="1"/>
</dbReference>
<dbReference type="InterPro" id="IPR016166">
    <property type="entry name" value="FAD-bd_PCMH"/>
</dbReference>
<dbReference type="GO" id="GO:0071949">
    <property type="term" value="F:FAD binding"/>
    <property type="evidence" value="ECO:0007669"/>
    <property type="project" value="InterPro"/>
</dbReference>
<keyword evidence="8" id="KW-1185">Reference proteome</keyword>
<dbReference type="InterPro" id="IPR050416">
    <property type="entry name" value="FAD-linked_Oxidoreductase"/>
</dbReference>
<comment type="caution">
    <text evidence="7">The sequence shown here is derived from an EMBL/GenBank/DDBJ whole genome shotgun (WGS) entry which is preliminary data.</text>
</comment>
<sequence>MHLILVVTAAVSLISPAWAAAPINATAVCQEIAQKLSNASAVFYPGAYGLVYAADIFHHSASSSTQESVCSVEPGTAQDVARILQLVGSTRTPFAVKGGGHSWNPGFSSTPGIQIAMTRFNTVAYSKTSQYQRQAPNGVVTFGAGMVWNDIYAALDPLNITVVGGRVVGVGAAGFLLGGGYSFFSNQYGMAVDNILAFDIVQPNGTESVVTASSDPNLFWALKGGLNNFGIVTAFTMRAIPYTRVWGALVAHVNATEAYKDAFEVFNATSTDPKAAMLFGLNGIGGQSIQYAVMFYDGPEQPAGIYDAFLNIPSALVNSNGTFTMSGLLAAVNVGGLLSGGTGDQPRGQSGIVLIETYTPEIIDTVINEISINSGLLANSSSAGFGFSIEPFSPGYLTRTDPLRTSDSAFPPTWTRPYSASLCNLGFEWAGAANDAANLAALQGSVDRIQAAETKQSGMTLPTYSNLALADTPVEQLFGALNLARLTAIAKRVDPGKVMQLAGGFKV</sequence>
<name>A0AAD7F7S1_MYCRO</name>
<keyword evidence="4" id="KW-0560">Oxidoreductase</keyword>
<dbReference type="PROSITE" id="PS51387">
    <property type="entry name" value="FAD_PCMH"/>
    <property type="match status" value="1"/>
</dbReference>
<dbReference type="EMBL" id="JARKIE010001288">
    <property type="protein sequence ID" value="KAJ7603491.1"/>
    <property type="molecule type" value="Genomic_DNA"/>
</dbReference>
<organism evidence="7 8">
    <name type="scientific">Mycena rosella</name>
    <name type="common">Pink bonnet</name>
    <name type="synonym">Agaricus rosellus</name>
    <dbReference type="NCBI Taxonomy" id="1033263"/>
    <lineage>
        <taxon>Eukaryota</taxon>
        <taxon>Fungi</taxon>
        <taxon>Dikarya</taxon>
        <taxon>Basidiomycota</taxon>
        <taxon>Agaricomycotina</taxon>
        <taxon>Agaricomycetes</taxon>
        <taxon>Agaricomycetidae</taxon>
        <taxon>Agaricales</taxon>
        <taxon>Marasmiineae</taxon>
        <taxon>Mycenaceae</taxon>
        <taxon>Mycena</taxon>
    </lineage>
</organism>
<protein>
    <recommendedName>
        <fullName evidence="6">FAD-binding PCMH-type domain-containing protein</fullName>
    </recommendedName>
</protein>
<accession>A0AAD7F7S1</accession>
<keyword evidence="5" id="KW-0732">Signal</keyword>
<feature type="signal peptide" evidence="5">
    <location>
        <begin position="1"/>
        <end position="19"/>
    </location>
</feature>
<feature type="chain" id="PRO_5041981385" description="FAD-binding PCMH-type domain-containing protein" evidence="5">
    <location>
        <begin position="20"/>
        <end position="507"/>
    </location>
</feature>
<feature type="domain" description="FAD-binding PCMH-type" evidence="6">
    <location>
        <begin position="64"/>
        <end position="242"/>
    </location>
</feature>
<evidence type="ECO:0000256" key="5">
    <source>
        <dbReference type="SAM" id="SignalP"/>
    </source>
</evidence>